<feature type="binding site" description="axial binding residue" evidence="9">
    <location>
        <position position="440"/>
    </location>
    <ligand>
        <name>heme</name>
        <dbReference type="ChEBI" id="CHEBI:30413"/>
    </ligand>
    <ligandPart>
        <name>Fe</name>
        <dbReference type="ChEBI" id="CHEBI:18248"/>
    </ligandPart>
</feature>
<dbReference type="PRINTS" id="PR00385">
    <property type="entry name" value="P450"/>
</dbReference>
<keyword evidence="6 10" id="KW-0560">Oxidoreductase</keyword>
<comment type="pathway">
    <text evidence="2">Secondary metabolite biosynthesis.</text>
</comment>
<accession>A0A8K0UUU1</accession>
<dbReference type="GO" id="GO:0020037">
    <property type="term" value="F:heme binding"/>
    <property type="evidence" value="ECO:0007669"/>
    <property type="project" value="InterPro"/>
</dbReference>
<protein>
    <submittedName>
        <fullName evidence="12">Cytochrome P450</fullName>
    </submittedName>
</protein>
<proteinExistence type="inferred from homology"/>
<dbReference type="CDD" id="cd11065">
    <property type="entry name" value="CYP64-like"/>
    <property type="match status" value="1"/>
</dbReference>
<evidence type="ECO:0000256" key="5">
    <source>
        <dbReference type="ARBA" id="ARBA00022723"/>
    </source>
</evidence>
<dbReference type="InterPro" id="IPR002401">
    <property type="entry name" value="Cyt_P450_E_grp-I"/>
</dbReference>
<evidence type="ECO:0000256" key="11">
    <source>
        <dbReference type="SAM" id="SignalP"/>
    </source>
</evidence>
<evidence type="ECO:0000256" key="4">
    <source>
        <dbReference type="ARBA" id="ARBA00022617"/>
    </source>
</evidence>
<keyword evidence="4 9" id="KW-0349">Heme</keyword>
<comment type="similarity">
    <text evidence="3 10">Belongs to the cytochrome P450 family.</text>
</comment>
<dbReference type="EMBL" id="JAEVFJ010000004">
    <property type="protein sequence ID" value="KAH8105245.1"/>
    <property type="molecule type" value="Genomic_DNA"/>
</dbReference>
<sequence>MNNLAALVLASAIVILVWRKWSSSKRQLPLPPGPRRKWFIGNLLDFPTTRPWLAFRDWSNEHGNLLFIDLPFRPIIVIGSAKVANDLLDNRSTIYSGRPYSVMMELVGSYWSFVLMPYNSIWRTQRRYFHDYFSRSAVQDYQTIQLQETHTVLVRMLESPEQAQKWIRNLPGSSIIRVVYGARNATQMRHYIYLAERGLEAARKALVPGAFLAELIPIMKHIPSWLPGGAARRFAAEYRPIVAEMRDRAFDEVKEAMANGKAVPSVASRLIEDLQDEAGNLTEEADEIVRGISAVAYGTAADTTTASSEAFMVAMAMYPDVQRRGQAELDRIVGPSRLPDFNDLDSLVYVRAIMMETLRWMPTVPVGVAHQLDEDDIYEGYHIPKGSVVIANIWAMLHDPDDYPEPDIFRPERFLDKHGNIDTSVRDPINIAFGFGRRVCAGNEFALSVLNIFMASMLHVYEIKPGVDVSGQPVTLTSEGSDEAISSPMTFPRHIKPRSPHAEQLVREIVLSEDFADVAT</sequence>
<evidence type="ECO:0000256" key="7">
    <source>
        <dbReference type="ARBA" id="ARBA00023004"/>
    </source>
</evidence>
<name>A0A8K0UUU1_9AGAR</name>
<comment type="cofactor">
    <cofactor evidence="1 9">
        <name>heme</name>
        <dbReference type="ChEBI" id="CHEBI:30413"/>
    </cofactor>
</comment>
<dbReference type="OrthoDB" id="2789670at2759"/>
<evidence type="ECO:0000256" key="6">
    <source>
        <dbReference type="ARBA" id="ARBA00023002"/>
    </source>
</evidence>
<evidence type="ECO:0000256" key="8">
    <source>
        <dbReference type="ARBA" id="ARBA00023033"/>
    </source>
</evidence>
<keyword evidence="7 9" id="KW-0408">Iron</keyword>
<organism evidence="12 13">
    <name type="scientific">Cristinia sonorae</name>
    <dbReference type="NCBI Taxonomy" id="1940300"/>
    <lineage>
        <taxon>Eukaryota</taxon>
        <taxon>Fungi</taxon>
        <taxon>Dikarya</taxon>
        <taxon>Basidiomycota</taxon>
        <taxon>Agaricomycotina</taxon>
        <taxon>Agaricomycetes</taxon>
        <taxon>Agaricomycetidae</taxon>
        <taxon>Agaricales</taxon>
        <taxon>Pleurotineae</taxon>
        <taxon>Stephanosporaceae</taxon>
        <taxon>Cristinia</taxon>
    </lineage>
</organism>
<keyword evidence="8 10" id="KW-0503">Monooxygenase</keyword>
<evidence type="ECO:0000256" key="3">
    <source>
        <dbReference type="ARBA" id="ARBA00010617"/>
    </source>
</evidence>
<dbReference type="PROSITE" id="PS00086">
    <property type="entry name" value="CYTOCHROME_P450"/>
    <property type="match status" value="1"/>
</dbReference>
<evidence type="ECO:0000256" key="9">
    <source>
        <dbReference type="PIRSR" id="PIRSR602401-1"/>
    </source>
</evidence>
<dbReference type="SUPFAM" id="SSF48264">
    <property type="entry name" value="Cytochrome P450"/>
    <property type="match status" value="1"/>
</dbReference>
<evidence type="ECO:0000313" key="12">
    <source>
        <dbReference type="EMBL" id="KAH8105245.1"/>
    </source>
</evidence>
<keyword evidence="13" id="KW-1185">Reference proteome</keyword>
<reference evidence="12" key="1">
    <citation type="journal article" date="2021" name="New Phytol.">
        <title>Evolutionary innovations through gain and loss of genes in the ectomycorrhizal Boletales.</title>
        <authorList>
            <person name="Wu G."/>
            <person name="Miyauchi S."/>
            <person name="Morin E."/>
            <person name="Kuo A."/>
            <person name="Drula E."/>
            <person name="Varga T."/>
            <person name="Kohler A."/>
            <person name="Feng B."/>
            <person name="Cao Y."/>
            <person name="Lipzen A."/>
            <person name="Daum C."/>
            <person name="Hundley H."/>
            <person name="Pangilinan J."/>
            <person name="Johnson J."/>
            <person name="Barry K."/>
            <person name="LaButti K."/>
            <person name="Ng V."/>
            <person name="Ahrendt S."/>
            <person name="Min B."/>
            <person name="Choi I.G."/>
            <person name="Park H."/>
            <person name="Plett J.M."/>
            <person name="Magnuson J."/>
            <person name="Spatafora J.W."/>
            <person name="Nagy L.G."/>
            <person name="Henrissat B."/>
            <person name="Grigoriev I.V."/>
            <person name="Yang Z.L."/>
            <person name="Xu J."/>
            <person name="Martin F.M."/>
        </authorList>
    </citation>
    <scope>NUCLEOTIDE SEQUENCE</scope>
    <source>
        <strain evidence="12">KKN 215</strain>
    </source>
</reference>
<feature type="signal peptide" evidence="11">
    <location>
        <begin position="1"/>
        <end position="19"/>
    </location>
</feature>
<dbReference type="PANTHER" id="PTHR46300">
    <property type="entry name" value="P450, PUTATIVE (EUROFUNG)-RELATED-RELATED"/>
    <property type="match status" value="1"/>
</dbReference>
<comment type="caution">
    <text evidence="12">The sequence shown here is derived from an EMBL/GenBank/DDBJ whole genome shotgun (WGS) entry which is preliminary data.</text>
</comment>
<keyword evidence="5 9" id="KW-0479">Metal-binding</keyword>
<dbReference type="PRINTS" id="PR00463">
    <property type="entry name" value="EP450I"/>
</dbReference>
<dbReference type="InterPro" id="IPR036396">
    <property type="entry name" value="Cyt_P450_sf"/>
</dbReference>
<evidence type="ECO:0000256" key="1">
    <source>
        <dbReference type="ARBA" id="ARBA00001971"/>
    </source>
</evidence>
<gene>
    <name evidence="12" type="ORF">BXZ70DRAFT_513468</name>
</gene>
<dbReference type="Gene3D" id="1.10.630.10">
    <property type="entry name" value="Cytochrome P450"/>
    <property type="match status" value="1"/>
</dbReference>
<dbReference type="Proteomes" id="UP000813824">
    <property type="component" value="Unassembled WGS sequence"/>
</dbReference>
<dbReference type="InterPro" id="IPR017972">
    <property type="entry name" value="Cyt_P450_CS"/>
</dbReference>
<dbReference type="AlphaFoldDB" id="A0A8K0UUU1"/>
<evidence type="ECO:0000256" key="10">
    <source>
        <dbReference type="RuleBase" id="RU000461"/>
    </source>
</evidence>
<dbReference type="GO" id="GO:0016705">
    <property type="term" value="F:oxidoreductase activity, acting on paired donors, with incorporation or reduction of molecular oxygen"/>
    <property type="evidence" value="ECO:0007669"/>
    <property type="project" value="InterPro"/>
</dbReference>
<dbReference type="Pfam" id="PF00067">
    <property type="entry name" value="p450"/>
    <property type="match status" value="1"/>
</dbReference>
<dbReference type="PANTHER" id="PTHR46300:SF7">
    <property type="entry name" value="P450, PUTATIVE (EUROFUNG)-RELATED"/>
    <property type="match status" value="1"/>
</dbReference>
<dbReference type="InterPro" id="IPR001128">
    <property type="entry name" value="Cyt_P450"/>
</dbReference>
<evidence type="ECO:0000313" key="13">
    <source>
        <dbReference type="Proteomes" id="UP000813824"/>
    </source>
</evidence>
<feature type="chain" id="PRO_5035463903" evidence="11">
    <location>
        <begin position="20"/>
        <end position="520"/>
    </location>
</feature>
<evidence type="ECO:0000256" key="2">
    <source>
        <dbReference type="ARBA" id="ARBA00005179"/>
    </source>
</evidence>
<keyword evidence="11" id="KW-0732">Signal</keyword>
<dbReference type="GO" id="GO:0005506">
    <property type="term" value="F:iron ion binding"/>
    <property type="evidence" value="ECO:0007669"/>
    <property type="project" value="InterPro"/>
</dbReference>
<dbReference type="InterPro" id="IPR050364">
    <property type="entry name" value="Cytochrome_P450_fung"/>
</dbReference>
<dbReference type="GO" id="GO:0004497">
    <property type="term" value="F:monooxygenase activity"/>
    <property type="evidence" value="ECO:0007669"/>
    <property type="project" value="UniProtKB-KW"/>
</dbReference>